<dbReference type="GO" id="GO:0070005">
    <property type="term" value="F:cysteine-type aminopeptidase activity"/>
    <property type="evidence" value="ECO:0007669"/>
    <property type="project" value="InterPro"/>
</dbReference>
<keyword evidence="11" id="KW-0031">Aminopeptidase</keyword>
<gene>
    <name evidence="11" type="ORF">BN980_GECA20s00296g</name>
</gene>
<dbReference type="SUPFAM" id="SSF54001">
    <property type="entry name" value="Cysteine proteinases"/>
    <property type="match status" value="1"/>
</dbReference>
<dbReference type="GO" id="GO:0005739">
    <property type="term" value="C:mitochondrion"/>
    <property type="evidence" value="ECO:0007669"/>
    <property type="project" value="UniProtKB-SubCell"/>
</dbReference>
<feature type="active site" evidence="10">
    <location>
        <position position="132"/>
    </location>
</feature>
<dbReference type="PANTHER" id="PTHR10363">
    <property type="entry name" value="BLEOMYCIN HYDROLASE"/>
    <property type="match status" value="1"/>
</dbReference>
<dbReference type="InterPro" id="IPR038765">
    <property type="entry name" value="Papain-like_cys_pep_sf"/>
</dbReference>
<dbReference type="STRING" id="1173061.A0A0J9XIB3"/>
<comment type="function">
    <text evidence="9">Has aminopeptidase activity, shortening substrate peptides sequentially by 1 amino acid. Has bleomycin hydrolase activity, which can protect the cell from the toxic effects of bleomycin. Has homocysteine-thiolactonase activity, protecting the cell against homocysteine toxicity.</text>
</comment>
<evidence type="ECO:0000313" key="12">
    <source>
        <dbReference type="Proteomes" id="UP000242525"/>
    </source>
</evidence>
<evidence type="ECO:0000256" key="4">
    <source>
        <dbReference type="ARBA" id="ARBA00022670"/>
    </source>
</evidence>
<accession>A0A0J9XIB3</accession>
<dbReference type="Gene3D" id="3.90.70.10">
    <property type="entry name" value="Cysteine proteinases"/>
    <property type="match status" value="1"/>
</dbReference>
<feature type="active site" evidence="10">
    <location>
        <position position="456"/>
    </location>
</feature>
<reference evidence="11" key="1">
    <citation type="submission" date="2014-03" db="EMBL/GenBank/DDBJ databases">
        <authorList>
            <person name="Casaregola S."/>
        </authorList>
    </citation>
    <scope>NUCLEOTIDE SEQUENCE [LARGE SCALE GENOMIC DNA]</scope>
    <source>
        <strain evidence="11">CLIB 918</strain>
    </source>
</reference>
<evidence type="ECO:0000256" key="9">
    <source>
        <dbReference type="PIRNR" id="PIRNR005700"/>
    </source>
</evidence>
<comment type="caution">
    <text evidence="11">The sequence shown here is derived from an EMBL/GenBank/DDBJ whole genome shotgun (WGS) entry which is preliminary data.</text>
</comment>
<proteinExistence type="inferred from homology"/>
<evidence type="ECO:0000256" key="10">
    <source>
        <dbReference type="PIRSR" id="PIRSR005700-1"/>
    </source>
</evidence>
<comment type="subcellular location">
    <subcellularLocation>
        <location evidence="9">Mitochondrion</location>
    </subcellularLocation>
    <subcellularLocation>
        <location evidence="9">Cytoplasm</location>
    </subcellularLocation>
</comment>
<keyword evidence="6 9" id="KW-0788">Thiol protease</keyword>
<evidence type="ECO:0000256" key="8">
    <source>
        <dbReference type="ARBA" id="ARBA00026080"/>
    </source>
</evidence>
<evidence type="ECO:0000256" key="6">
    <source>
        <dbReference type="ARBA" id="ARBA00022807"/>
    </source>
</evidence>
<evidence type="ECO:0000256" key="1">
    <source>
        <dbReference type="ARBA" id="ARBA00000423"/>
    </source>
</evidence>
<sequence>MGANSSKLNDLPQSTRYVSEKRPVRVSAVTDGELVDQLSKYLTLGTAVTSDVASGEISGLSNPLTAANIQSWEDKLLSDPKNRLAQSAITVGNLTDIVKVRNAIVEDNIHVFSDVVEFEGAPITNQRSSGRCWLFASTNIFRVAVQQKYGIPSFELSQAYLFFYDKLEKSNYFLQNIIETADLELDSKLVQTLLSDPVSDGGQWDMVVNLVEKYGLIPQSLFPDSFNAQNSAKLDYIVVNKLREYALLLRKAAAASSSSSNTTQGDTLRVLTTLKEKFVQEIFNILVITLGSPPKANDVFTWEFLDGEGKAHTVTTTPLDFYKSVVKFDAPQHFSLIHDPRNAYNKLYTVDRLNNFVDGKKIEYVNVDIDVLKEAAIAAIKNNEPVFFGSDVGKFSETASGIMDVKAWDYKLAFNTSLGLNKADRVRVGSSAMTHAMVLTGVHLVDGKPVKWKVMNSWGAAVGDKGYMTMSDAWFDEYVYQVVTAGAYVAKEVTDVWKGKDYVVLPRWDPYGSLA</sequence>
<dbReference type="PROSITE" id="PS00139">
    <property type="entry name" value="THIOL_PROTEASE_CYS"/>
    <property type="match status" value="1"/>
</dbReference>
<dbReference type="Pfam" id="PF03051">
    <property type="entry name" value="Peptidase_C1_2"/>
    <property type="match status" value="1"/>
</dbReference>
<name>A0A0J9XIB3_GEOCN</name>
<comment type="function">
    <text evidence="7">The normal physiological role of the enzyme is unknown, but it is not essential for the viability of yeast cells. Has aminopeptidase activity, shortening substrate peptides sequentially by 1 amino acid. Has bleomycin hydrolase activity, which can protect the cell from the toxic effects of bleomycin. Has homocysteine-thiolactonase activity, protecting the cell against homocysteine toxicity. Acts as a repressor in the GAL4 regulatory system, but this does not require either the peptidase or nucleic acid-binding activities.</text>
</comment>
<dbReference type="PROSITE" id="PS00639">
    <property type="entry name" value="THIOL_PROTEASE_HIS"/>
    <property type="match status" value="1"/>
</dbReference>
<comment type="catalytic activity">
    <reaction evidence="1 9">
        <text>Inactivates bleomycin B2 (a cytotoxic glycometallopeptide) by hydrolysis of a carboxyamide bond of beta-aminoalanine, but also shows general aminopeptidase activity. The specificity varies somewhat with source, but amino acid arylamides of Met, Leu and Ala are preferred.</text>
        <dbReference type="EC" id="3.4.22.40"/>
    </reaction>
</comment>
<feature type="active site" evidence="10">
    <location>
        <position position="435"/>
    </location>
</feature>
<evidence type="ECO:0000256" key="2">
    <source>
        <dbReference type="ARBA" id="ARBA00012465"/>
    </source>
</evidence>
<comment type="subunit">
    <text evidence="8">Homohexamer. Binds to nucleic acids. Binds single-stranded DNA and RNA with higher affinity than double-stranded DNA.</text>
</comment>
<keyword evidence="5 9" id="KW-0378">Hydrolase</keyword>
<keyword evidence="4 9" id="KW-0645">Protease</keyword>
<evidence type="ECO:0000256" key="5">
    <source>
        <dbReference type="ARBA" id="ARBA00022801"/>
    </source>
</evidence>
<dbReference type="InterPro" id="IPR004134">
    <property type="entry name" value="Peptidase_C1B"/>
</dbReference>
<dbReference type="CDD" id="cd00585">
    <property type="entry name" value="Peptidase_C1B"/>
    <property type="match status" value="1"/>
</dbReference>
<dbReference type="InterPro" id="IPR025660">
    <property type="entry name" value="Pept_his_AS"/>
</dbReference>
<keyword evidence="12" id="KW-1185">Reference proteome</keyword>
<dbReference type="EC" id="3.4.22.40" evidence="2 9"/>
<dbReference type="PIRSF" id="PIRSF005700">
    <property type="entry name" value="PepC"/>
    <property type="match status" value="1"/>
</dbReference>
<evidence type="ECO:0000313" key="11">
    <source>
        <dbReference type="EMBL" id="CDO57269.1"/>
    </source>
</evidence>
<evidence type="ECO:0000256" key="7">
    <source>
        <dbReference type="ARBA" id="ARBA00025347"/>
    </source>
</evidence>
<dbReference type="EMBL" id="CCBN010000020">
    <property type="protein sequence ID" value="CDO57269.1"/>
    <property type="molecule type" value="Genomic_DNA"/>
</dbReference>
<dbReference type="GO" id="GO:0043418">
    <property type="term" value="P:homocysteine catabolic process"/>
    <property type="evidence" value="ECO:0007669"/>
    <property type="project" value="TreeGrafter"/>
</dbReference>
<protein>
    <recommendedName>
        <fullName evidence="3 9">Cysteine proteinase 1, mitochondrial</fullName>
        <ecNumber evidence="2 9">3.4.22.40</ecNumber>
    </recommendedName>
</protein>
<comment type="similarity">
    <text evidence="9">Belongs to the peptidase C1 family.</text>
</comment>
<keyword evidence="9" id="KW-0963">Cytoplasm</keyword>
<dbReference type="InterPro" id="IPR000169">
    <property type="entry name" value="Pept_cys_AS"/>
</dbReference>
<evidence type="ECO:0000256" key="3">
    <source>
        <dbReference type="ARBA" id="ARBA00016900"/>
    </source>
</evidence>
<organism evidence="11 12">
    <name type="scientific">Geotrichum candidum</name>
    <name type="common">Oospora lactis</name>
    <name type="synonym">Dipodascus geotrichum</name>
    <dbReference type="NCBI Taxonomy" id="1173061"/>
    <lineage>
        <taxon>Eukaryota</taxon>
        <taxon>Fungi</taxon>
        <taxon>Dikarya</taxon>
        <taxon>Ascomycota</taxon>
        <taxon>Saccharomycotina</taxon>
        <taxon>Dipodascomycetes</taxon>
        <taxon>Dipodascales</taxon>
        <taxon>Dipodascaceae</taxon>
        <taxon>Geotrichum</taxon>
    </lineage>
</organism>
<dbReference type="PANTHER" id="PTHR10363:SF2">
    <property type="entry name" value="BLEOMYCIN HYDROLASE"/>
    <property type="match status" value="1"/>
</dbReference>
<dbReference type="GO" id="GO:0004197">
    <property type="term" value="F:cysteine-type endopeptidase activity"/>
    <property type="evidence" value="ECO:0007669"/>
    <property type="project" value="UniProtKB-EC"/>
</dbReference>
<keyword evidence="9" id="KW-0496">Mitochondrion</keyword>
<dbReference type="GO" id="GO:0006508">
    <property type="term" value="P:proteolysis"/>
    <property type="evidence" value="ECO:0007669"/>
    <property type="project" value="UniProtKB-KW"/>
</dbReference>
<dbReference type="AlphaFoldDB" id="A0A0J9XIB3"/>
<dbReference type="GO" id="GO:0009636">
    <property type="term" value="P:response to toxic substance"/>
    <property type="evidence" value="ECO:0007669"/>
    <property type="project" value="TreeGrafter"/>
</dbReference>
<dbReference type="Proteomes" id="UP000242525">
    <property type="component" value="Unassembled WGS sequence"/>
</dbReference>
<dbReference type="OrthoDB" id="2666448at2759"/>